<dbReference type="RefSeq" id="WP_176974580.1">
    <property type="nucleotide sequence ID" value="NZ_JABZEO010000001.1"/>
</dbReference>
<organism evidence="2 3">
    <name type="scientific">Allochromatium humboldtianum</name>
    <dbReference type="NCBI Taxonomy" id="504901"/>
    <lineage>
        <taxon>Bacteria</taxon>
        <taxon>Pseudomonadati</taxon>
        <taxon>Pseudomonadota</taxon>
        <taxon>Gammaproteobacteria</taxon>
        <taxon>Chromatiales</taxon>
        <taxon>Chromatiaceae</taxon>
        <taxon>Allochromatium</taxon>
    </lineage>
</organism>
<name>A0A850R2F1_9GAMM</name>
<dbReference type="EMBL" id="JABZEO010000001">
    <property type="protein sequence ID" value="NVZ07774.1"/>
    <property type="molecule type" value="Genomic_DNA"/>
</dbReference>
<dbReference type="Proteomes" id="UP000592294">
    <property type="component" value="Unassembled WGS sequence"/>
</dbReference>
<keyword evidence="3" id="KW-1185">Reference proteome</keyword>
<reference evidence="2 3" key="1">
    <citation type="submission" date="2020-06" db="EMBL/GenBank/DDBJ databases">
        <title>Whole-genome sequence of Allochromatium humboldtianum DSM 21881, type strain.</title>
        <authorList>
            <person name="Kyndt J.A."/>
            <person name="Meyer T.E."/>
        </authorList>
    </citation>
    <scope>NUCLEOTIDE SEQUENCE [LARGE SCALE GENOMIC DNA]</scope>
    <source>
        <strain evidence="2 3">DSM 21881</strain>
    </source>
</reference>
<dbReference type="AlphaFoldDB" id="A0A850R2F1"/>
<protein>
    <submittedName>
        <fullName evidence="2">Uncharacterized protein</fullName>
    </submittedName>
</protein>
<gene>
    <name evidence="2" type="ORF">HW932_00690</name>
</gene>
<evidence type="ECO:0000313" key="2">
    <source>
        <dbReference type="EMBL" id="NVZ07774.1"/>
    </source>
</evidence>
<feature type="region of interest" description="Disordered" evidence="1">
    <location>
        <begin position="1"/>
        <end position="45"/>
    </location>
</feature>
<proteinExistence type="predicted"/>
<evidence type="ECO:0000313" key="3">
    <source>
        <dbReference type="Proteomes" id="UP000592294"/>
    </source>
</evidence>
<evidence type="ECO:0000256" key="1">
    <source>
        <dbReference type="SAM" id="MobiDB-lite"/>
    </source>
</evidence>
<accession>A0A850R2F1</accession>
<sequence length="73" mass="7869">MASPKIATLTDFSEPTSHGDYISSRSPSNSYRPHAEAAKLQSTNDEVQTVDTAACETRLALTDISESKALEKP</sequence>
<comment type="caution">
    <text evidence="2">The sequence shown here is derived from an EMBL/GenBank/DDBJ whole genome shotgun (WGS) entry which is preliminary data.</text>
</comment>